<name>A0A7I8DNR7_9FIRM</name>
<organism evidence="1 2">
    <name type="scientific">Anaerocolumna chitinilytica</name>
    <dbReference type="NCBI Taxonomy" id="1727145"/>
    <lineage>
        <taxon>Bacteria</taxon>
        <taxon>Bacillati</taxon>
        <taxon>Bacillota</taxon>
        <taxon>Clostridia</taxon>
        <taxon>Lachnospirales</taxon>
        <taxon>Lachnospiraceae</taxon>
        <taxon>Anaerocolumna</taxon>
    </lineage>
</organism>
<reference evidence="1 2" key="1">
    <citation type="submission" date="2020-08" db="EMBL/GenBank/DDBJ databases">
        <title>Draft genome sequencing of an Anaerocolumna strain isolated from anoxic soil subjected to BSD treatment.</title>
        <authorList>
            <person name="Uek A."/>
            <person name="Tonouchi A."/>
        </authorList>
    </citation>
    <scope>NUCLEOTIDE SEQUENCE [LARGE SCALE GENOMIC DNA]</scope>
    <source>
        <strain evidence="1 2">CTTW</strain>
    </source>
</reference>
<dbReference type="EMBL" id="AP023368">
    <property type="protein sequence ID" value="BCK00041.1"/>
    <property type="molecule type" value="Genomic_DNA"/>
</dbReference>
<keyword evidence="2" id="KW-1185">Reference proteome</keyword>
<dbReference type="AlphaFoldDB" id="A0A7I8DNR7"/>
<reference evidence="1 2" key="2">
    <citation type="submission" date="2020-08" db="EMBL/GenBank/DDBJ databases">
        <authorList>
            <person name="Ueki A."/>
            <person name="Tonouchi A."/>
        </authorList>
    </citation>
    <scope>NUCLEOTIDE SEQUENCE [LARGE SCALE GENOMIC DNA]</scope>
    <source>
        <strain evidence="1 2">CTTW</strain>
    </source>
</reference>
<sequence>MDYLVKSDENHSKVEPMVICGVDACLINGICGVVACGINLFCPINACVANA</sequence>
<accession>A0A7I8DNR7</accession>
<evidence type="ECO:0000313" key="2">
    <source>
        <dbReference type="Proteomes" id="UP000515703"/>
    </source>
</evidence>
<gene>
    <name evidence="1" type="ORF">bsdcttw_30810</name>
</gene>
<proteinExistence type="predicted"/>
<dbReference type="Proteomes" id="UP000515703">
    <property type="component" value="Chromosome"/>
</dbReference>
<dbReference type="RefSeq" id="WP_185255752.1">
    <property type="nucleotide sequence ID" value="NZ_AP023368.1"/>
</dbReference>
<protein>
    <submittedName>
        <fullName evidence="1">Uncharacterized protein</fullName>
    </submittedName>
</protein>
<evidence type="ECO:0000313" key="1">
    <source>
        <dbReference type="EMBL" id="BCK00041.1"/>
    </source>
</evidence>
<dbReference type="KEGG" id="acht:bsdcttw_30810"/>